<gene>
    <name evidence="7" type="ORF">FCC1311_080372</name>
</gene>
<dbReference type="SUPFAM" id="SSF103481">
    <property type="entry name" value="Multidrug resistance efflux transporter EmrE"/>
    <property type="match status" value="1"/>
</dbReference>
<feature type="transmembrane region" description="Helical" evidence="6">
    <location>
        <begin position="407"/>
        <end position="425"/>
    </location>
</feature>
<dbReference type="InParanoid" id="A0A2R5GLN2"/>
<comment type="subcellular location">
    <subcellularLocation>
        <location evidence="1">Membrane</location>
        <topology evidence="1">Multi-pass membrane protein</topology>
    </subcellularLocation>
</comment>
<keyword evidence="3 6" id="KW-1133">Transmembrane helix</keyword>
<keyword evidence="2 6" id="KW-0812">Transmembrane</keyword>
<evidence type="ECO:0000313" key="8">
    <source>
        <dbReference type="Proteomes" id="UP000241890"/>
    </source>
</evidence>
<dbReference type="InterPro" id="IPR050186">
    <property type="entry name" value="TPT_transporter"/>
</dbReference>
<dbReference type="Pfam" id="PF16913">
    <property type="entry name" value="PUNUT"/>
    <property type="match status" value="1"/>
</dbReference>
<feature type="compositionally biased region" description="Basic and acidic residues" evidence="5">
    <location>
        <begin position="170"/>
        <end position="185"/>
    </location>
</feature>
<keyword evidence="8" id="KW-1185">Reference proteome</keyword>
<dbReference type="Proteomes" id="UP000241890">
    <property type="component" value="Unassembled WGS sequence"/>
</dbReference>
<feature type="compositionally biased region" description="Basic and acidic residues" evidence="5">
    <location>
        <begin position="142"/>
        <end position="158"/>
    </location>
</feature>
<feature type="region of interest" description="Disordered" evidence="5">
    <location>
        <begin position="142"/>
        <end position="202"/>
    </location>
</feature>
<dbReference type="PANTHER" id="PTHR11132">
    <property type="entry name" value="SOLUTE CARRIER FAMILY 35"/>
    <property type="match status" value="1"/>
</dbReference>
<feature type="transmembrane region" description="Helical" evidence="6">
    <location>
        <begin position="361"/>
        <end position="379"/>
    </location>
</feature>
<feature type="transmembrane region" description="Helical" evidence="6">
    <location>
        <begin position="60"/>
        <end position="77"/>
    </location>
</feature>
<sequence length="548" mass="59703">MLFRHAKQNRDRDALRYEGPKLVVAVVVFLGVSAVIPLYNKVVFDGVAGDKGFPYPLTTTLLQLGFTAVALTVGDALRRAWRVAAVKYADAYAYAEVGGLRLRRDNAVDASESDASVSSAQSEPLTTLDESARLIGDGLAEDAHASRRGAQREQRGGDLEAPGAQRTRHHYQERVRPQEVQEARGSRGVACPPGTESIESGRGVSWSEESYIGDPLDQSWIFGPELWYKFRITMPIGTLFGAKYAVTNVGLKLMPLAPHLLLQATDLMFTVLFAHMINRERLNRLELTACVGSTLGTVLVAYRTNQILPPGTGLYAITVNLVSPILLGLCVTLLRKASHHLLVREAGPFGRVPGMNPVELTAIKLWWSCFVIFPFVILFEDGGLEHLGVNTSTVSVPVSEFARNESPALWCAALGGGIFILVFQVNMTWMSTMATAVTVGVIGSLKIFPQWIVAVLFARSLDLSWANLSGATMLLGFSLLWTYSRYDSAMTDSRLRYKSKPTKRRSESIRRQIIKKGRATSGYGSTGGSSSSSSANEATATLARQAPS</sequence>
<dbReference type="EMBL" id="BEYU01000107">
    <property type="protein sequence ID" value="GBG31812.1"/>
    <property type="molecule type" value="Genomic_DNA"/>
</dbReference>
<evidence type="ECO:0000256" key="2">
    <source>
        <dbReference type="ARBA" id="ARBA00022692"/>
    </source>
</evidence>
<feature type="transmembrane region" description="Helical" evidence="6">
    <location>
        <begin position="314"/>
        <end position="334"/>
    </location>
</feature>
<feature type="transmembrane region" description="Helical" evidence="6">
    <location>
        <begin position="285"/>
        <end position="302"/>
    </location>
</feature>
<accession>A0A2R5GLN2</accession>
<evidence type="ECO:0000256" key="1">
    <source>
        <dbReference type="ARBA" id="ARBA00004141"/>
    </source>
</evidence>
<evidence type="ECO:0000256" key="5">
    <source>
        <dbReference type="SAM" id="MobiDB-lite"/>
    </source>
</evidence>
<evidence type="ECO:0000256" key="4">
    <source>
        <dbReference type="ARBA" id="ARBA00023136"/>
    </source>
</evidence>
<dbReference type="InterPro" id="IPR037185">
    <property type="entry name" value="EmrE-like"/>
</dbReference>
<dbReference type="GO" id="GO:0016020">
    <property type="term" value="C:membrane"/>
    <property type="evidence" value="ECO:0007669"/>
    <property type="project" value="UniProtKB-SubCell"/>
</dbReference>
<keyword evidence="4 6" id="KW-0472">Membrane</keyword>
<evidence type="ECO:0000256" key="6">
    <source>
        <dbReference type="SAM" id="Phobius"/>
    </source>
</evidence>
<proteinExistence type="predicted"/>
<feature type="compositionally biased region" description="Low complexity" evidence="5">
    <location>
        <begin position="519"/>
        <end position="541"/>
    </location>
</feature>
<evidence type="ECO:0000313" key="7">
    <source>
        <dbReference type="EMBL" id="GBG31812.1"/>
    </source>
</evidence>
<protein>
    <submittedName>
        <fullName evidence="7">Uncharacterized protein</fullName>
    </submittedName>
</protein>
<organism evidence="7 8">
    <name type="scientific">Hondaea fermentalgiana</name>
    <dbReference type="NCBI Taxonomy" id="2315210"/>
    <lineage>
        <taxon>Eukaryota</taxon>
        <taxon>Sar</taxon>
        <taxon>Stramenopiles</taxon>
        <taxon>Bigyra</taxon>
        <taxon>Labyrinthulomycetes</taxon>
        <taxon>Thraustochytrida</taxon>
        <taxon>Thraustochytriidae</taxon>
        <taxon>Hondaea</taxon>
    </lineage>
</organism>
<name>A0A2R5GLN2_9STRA</name>
<feature type="region of interest" description="Disordered" evidence="5">
    <location>
        <begin position="500"/>
        <end position="548"/>
    </location>
</feature>
<feature type="transmembrane region" description="Helical" evidence="6">
    <location>
        <begin position="464"/>
        <end position="484"/>
    </location>
</feature>
<reference evidence="7 8" key="1">
    <citation type="submission" date="2017-12" db="EMBL/GenBank/DDBJ databases">
        <title>Sequencing, de novo assembly and annotation of complete genome of a new Thraustochytrid species, strain FCC1311.</title>
        <authorList>
            <person name="Sedici K."/>
            <person name="Godart F."/>
            <person name="Aiese Cigliano R."/>
            <person name="Sanseverino W."/>
            <person name="Barakat M."/>
            <person name="Ortet P."/>
            <person name="Marechal E."/>
            <person name="Cagnac O."/>
            <person name="Amato A."/>
        </authorList>
    </citation>
    <scope>NUCLEOTIDE SEQUENCE [LARGE SCALE GENOMIC DNA]</scope>
</reference>
<dbReference type="AlphaFoldDB" id="A0A2R5GLN2"/>
<dbReference type="OrthoDB" id="43802at2759"/>
<evidence type="ECO:0000256" key="3">
    <source>
        <dbReference type="ARBA" id="ARBA00022989"/>
    </source>
</evidence>
<feature type="transmembrane region" description="Helical" evidence="6">
    <location>
        <begin position="21"/>
        <end position="40"/>
    </location>
</feature>
<comment type="caution">
    <text evidence="7">The sequence shown here is derived from an EMBL/GenBank/DDBJ whole genome shotgun (WGS) entry which is preliminary data.</text>
</comment>
<feature type="transmembrane region" description="Helical" evidence="6">
    <location>
        <begin position="437"/>
        <end position="458"/>
    </location>
</feature>